<evidence type="ECO:0000313" key="6">
    <source>
        <dbReference type="EMBL" id="ADX67500.1"/>
    </source>
</evidence>
<reference evidence="7" key="2">
    <citation type="journal article" date="2011" name="Stand. Genomic Sci.">
        <title>Complete genome sequence of Weeksella virosa type strain (9751T).</title>
        <authorList>
            <person name="Lang E."/>
            <person name="Teshima H."/>
            <person name="Lucas S."/>
            <person name="Lapidus A."/>
            <person name="Hammon N."/>
            <person name="Deshpande S."/>
            <person name="Nolan M."/>
            <person name="Cheng J."/>
            <person name="Pitluck S."/>
            <person name="Liolios K."/>
            <person name="Pagani I."/>
            <person name="Mikhailova N."/>
            <person name="Ivanova N."/>
            <person name="Mavromatis K."/>
            <person name="Pati A."/>
            <person name="Tapia R."/>
            <person name="Han C."/>
            <person name="Goodwin L."/>
            <person name="Chen A."/>
            <person name="Palaniappan K."/>
            <person name="Land M."/>
            <person name="Hauser L."/>
            <person name="Chang Y."/>
            <person name="Jeffries C."/>
            <person name="Brambilla E."/>
            <person name="Kopitz M."/>
            <person name="Rohde M."/>
            <person name="Goker M."/>
            <person name="Tindall B."/>
            <person name="Detter J."/>
            <person name="Woyke T."/>
            <person name="Bristow J."/>
            <person name="Eisen J."/>
            <person name="Markowitz V."/>
            <person name="Hugenholtz P."/>
            <person name="Klenk H."/>
            <person name="Kyrpides N."/>
        </authorList>
    </citation>
    <scope>NUCLEOTIDE SEQUENCE [LARGE SCALE GENOMIC DNA]</scope>
    <source>
        <strain evidence="7">ATCC 43766 / DSM 16922 / JCM 21250 / NBRC 16016 / NCTC 11634 / CL345/78</strain>
    </source>
</reference>
<dbReference type="GO" id="GO:0008239">
    <property type="term" value="F:dipeptidyl-peptidase activity"/>
    <property type="evidence" value="ECO:0007669"/>
    <property type="project" value="UniProtKB-EC"/>
</dbReference>
<dbReference type="Proteomes" id="UP000008641">
    <property type="component" value="Chromosome"/>
</dbReference>
<dbReference type="EMBL" id="CP002455">
    <property type="protein sequence ID" value="ADX67500.1"/>
    <property type="molecule type" value="Genomic_DNA"/>
</dbReference>
<keyword evidence="3" id="KW-0325">Glycoprotein</keyword>
<keyword evidence="2 6" id="KW-0378">Hydrolase</keyword>
<gene>
    <name evidence="6" type="ordered locus">Weevi_0787</name>
</gene>
<dbReference type="HOGENOM" id="CLU_006105_2_0_10"/>
<dbReference type="RefSeq" id="WP_013597891.1">
    <property type="nucleotide sequence ID" value="NC_015144.1"/>
</dbReference>
<dbReference type="InterPro" id="IPR002471">
    <property type="entry name" value="Pept_S9_AS"/>
</dbReference>
<dbReference type="InterPro" id="IPR001375">
    <property type="entry name" value="Peptidase_S9_cat"/>
</dbReference>
<dbReference type="eggNOG" id="COG0823">
    <property type="taxonomic scope" value="Bacteria"/>
</dbReference>
<dbReference type="Gene3D" id="2.140.10.30">
    <property type="entry name" value="Dipeptidylpeptidase IV, N-terminal domain"/>
    <property type="match status" value="1"/>
</dbReference>
<dbReference type="eggNOG" id="COG1506">
    <property type="taxonomic scope" value="Bacteria"/>
</dbReference>
<dbReference type="Gene3D" id="3.40.50.1820">
    <property type="entry name" value="alpha/beta hydrolase"/>
    <property type="match status" value="1"/>
</dbReference>
<dbReference type="AlphaFoldDB" id="F0P0T6"/>
<name>F0P0T6_WEEVC</name>
<keyword evidence="7" id="KW-1185">Reference proteome</keyword>
<dbReference type="Pfam" id="PF00326">
    <property type="entry name" value="Peptidase_S9"/>
    <property type="match status" value="1"/>
</dbReference>
<evidence type="ECO:0000256" key="1">
    <source>
        <dbReference type="ARBA" id="ARBA00022670"/>
    </source>
</evidence>
<dbReference type="InterPro" id="IPR029058">
    <property type="entry name" value="AB_hydrolase_fold"/>
</dbReference>
<dbReference type="ESTHER" id="weevc-f0p0t6">
    <property type="family name" value="DPP4N_Peptidase_S9"/>
</dbReference>
<dbReference type="PROSITE" id="PS00708">
    <property type="entry name" value="PRO_ENDOPEP_SER"/>
    <property type="match status" value="1"/>
</dbReference>
<evidence type="ECO:0000256" key="2">
    <source>
        <dbReference type="ARBA" id="ARBA00022801"/>
    </source>
</evidence>
<dbReference type="Pfam" id="PF00930">
    <property type="entry name" value="DPPIV_N"/>
    <property type="match status" value="1"/>
</dbReference>
<evidence type="ECO:0000313" key="7">
    <source>
        <dbReference type="Proteomes" id="UP000008641"/>
    </source>
</evidence>
<proteinExistence type="predicted"/>
<protein>
    <submittedName>
        <fullName evidence="6">Dipeptidyl-peptidase IV</fullName>
        <ecNumber evidence="6">3.4.14.5</ecNumber>
    </submittedName>
</protein>
<evidence type="ECO:0000259" key="4">
    <source>
        <dbReference type="Pfam" id="PF00326"/>
    </source>
</evidence>
<dbReference type="STRING" id="865938.Weevi_0787"/>
<dbReference type="FunFam" id="3.40.50.1820:FF:000003">
    <property type="entry name" value="Dipeptidyl peptidase 4"/>
    <property type="match status" value="1"/>
</dbReference>
<dbReference type="InterPro" id="IPR050278">
    <property type="entry name" value="Serine_Prot_S9B/DPPIV"/>
</dbReference>
<keyword evidence="1" id="KW-0645">Protease</keyword>
<dbReference type="PANTHER" id="PTHR11731">
    <property type="entry name" value="PROTEASE FAMILY S9B,C DIPEPTIDYL-PEPTIDASE IV-RELATED"/>
    <property type="match status" value="1"/>
</dbReference>
<accession>F0P0T6</accession>
<reference evidence="6 7" key="1">
    <citation type="journal article" date="2011" name="Stand. Genomic Sci.">
        <title>Complete genome sequence of Weeksella virosa type strain (9751).</title>
        <authorList>
            <person name="Lang E."/>
            <person name="Teshima H."/>
            <person name="Lucas S."/>
            <person name="Lapidus A."/>
            <person name="Hammon N."/>
            <person name="Deshpande S."/>
            <person name="Nolan M."/>
            <person name="Cheng J.F."/>
            <person name="Pitluck S."/>
            <person name="Liolios K."/>
            <person name="Pagani I."/>
            <person name="Mikhailova N."/>
            <person name="Ivanova N."/>
            <person name="Mavromatis K."/>
            <person name="Pati A."/>
            <person name="Tapia R."/>
            <person name="Han C."/>
            <person name="Goodwin L."/>
            <person name="Chen A."/>
            <person name="Palaniappan K."/>
            <person name="Land M."/>
            <person name="Hauser L."/>
            <person name="Chang Y.J."/>
            <person name="Jeffries C.D."/>
            <person name="Brambilla E.M."/>
            <person name="Kopitz M."/>
            <person name="Rohde M."/>
            <person name="Goker M."/>
            <person name="Tindall B.J."/>
            <person name="Detter J.C."/>
            <person name="Woyke T."/>
            <person name="Bristow J."/>
            <person name="Eisen J.A."/>
            <person name="Markowitz V."/>
            <person name="Hugenholtz P."/>
            <person name="Klenk H.P."/>
            <person name="Kyrpides N.C."/>
        </authorList>
    </citation>
    <scope>NUCLEOTIDE SEQUENCE [LARGE SCALE GENOMIC DNA]</scope>
    <source>
        <strain evidence="7">ATCC 43766 / DSM 16922 / JCM 21250 / NBRC 16016 / NCTC 11634 / CL345/78</strain>
    </source>
</reference>
<dbReference type="EC" id="3.4.14.5" evidence="6"/>
<dbReference type="GO" id="GO:0004252">
    <property type="term" value="F:serine-type endopeptidase activity"/>
    <property type="evidence" value="ECO:0007669"/>
    <property type="project" value="InterPro"/>
</dbReference>
<evidence type="ECO:0000256" key="3">
    <source>
        <dbReference type="ARBA" id="ARBA00023180"/>
    </source>
</evidence>
<feature type="domain" description="Dipeptidylpeptidase IV N-terminal" evidence="5">
    <location>
        <begin position="86"/>
        <end position="432"/>
    </location>
</feature>
<organism evidence="6 7">
    <name type="scientific">Weeksella virosa (strain ATCC 43766 / DSM 16922 / JCM 21250 / CCUG 30538 / CDC 9751 / IAM 14551 / NBRC 16016 / NCTC 11634 / CL345/78)</name>
    <dbReference type="NCBI Taxonomy" id="865938"/>
    <lineage>
        <taxon>Bacteria</taxon>
        <taxon>Pseudomonadati</taxon>
        <taxon>Bacteroidota</taxon>
        <taxon>Flavobacteriia</taxon>
        <taxon>Flavobacteriales</taxon>
        <taxon>Weeksellaceae</taxon>
        <taxon>Weeksella</taxon>
    </lineage>
</organism>
<dbReference type="SUPFAM" id="SSF82171">
    <property type="entry name" value="DPP6 N-terminal domain-like"/>
    <property type="match status" value="1"/>
</dbReference>
<dbReference type="PANTHER" id="PTHR11731:SF193">
    <property type="entry name" value="DIPEPTIDYL PEPTIDASE 9"/>
    <property type="match status" value="1"/>
</dbReference>
<dbReference type="GO" id="GO:0006508">
    <property type="term" value="P:proteolysis"/>
    <property type="evidence" value="ECO:0007669"/>
    <property type="project" value="UniProtKB-KW"/>
</dbReference>
<sequence>MMKNILTIFCFISAGLYAYGQTITVDKIYTGRYSEKGLYNILPMQNGEDYTTLTSQGILKNAYTKVANNSTASYEITGKYDNYTYSKDERYILLQSNTKPIYRRSFTATFEVYDKQNKKKVKVFGGKPIQEPLLSPDNSKIAFVYENNLYYQNLDNLQTTQVTQDGEKNKIINGINDWVWEEEFGFVRNFDWNSDASALAFVRLDEQKVKEVSLPIYYNNLYPKEMRFKYPKAGEDNSLASLHVYHLADKKITTVDLSSVENYYLPKIKFTPQKDVLSVVSSNRHQNKVDISLYSLKDNKIQKLFTETDNAWIETDQLDLEFLPDNSFIWASERDGNRHYYWYNAKGKLINQITKGDWEVTDFYGFDEKSKTLYFQANAFNGKRTSTERQIYSIEMNGKNLKMLSKEVGTNSARFSADYRYFIQTFSSVNQPKIISLIETKSGKNLGTIIDNSSIKNVYATDNAGSKELFTLTAANGQDLNAYIIKPKDFDPTKKYPVLMYQYSGPGSQTIANTWHNANDQWHMLLAQKSYLVVAVDGRGTGFRGAKFKKQTYLQLGKYEVEDQIAAAQALAKLPYIDASRIGIWGWSYGGFMASNVLFKGNDTFRMAIAVAPVTNWRFYDTVYTERFMRTPQENTSGYDDNSPINHVDKFLKGNLLLVHGTADDNVHVQNTYELAEALTQANKQFSMHIYTDKNHGIYGGKTRIQLYDMMTNYILENL</sequence>
<evidence type="ECO:0000259" key="5">
    <source>
        <dbReference type="Pfam" id="PF00930"/>
    </source>
</evidence>
<feature type="domain" description="Peptidase S9 prolyl oligopeptidase catalytic" evidence="4">
    <location>
        <begin position="525"/>
        <end position="719"/>
    </location>
</feature>
<dbReference type="KEGG" id="wvi:Weevi_0787"/>
<dbReference type="SUPFAM" id="SSF53474">
    <property type="entry name" value="alpha/beta-Hydrolases"/>
    <property type="match status" value="1"/>
</dbReference>
<dbReference type="InterPro" id="IPR002469">
    <property type="entry name" value="Peptidase_S9B_N"/>
</dbReference>